<dbReference type="HOGENOM" id="CLU_008270_1_0_11"/>
<evidence type="ECO:0000313" key="6">
    <source>
        <dbReference type="Proteomes" id="UP000000235"/>
    </source>
</evidence>
<dbReference type="PANTHER" id="PTHR22683">
    <property type="entry name" value="SPORULATION PROTEIN RELATED"/>
    <property type="match status" value="1"/>
</dbReference>
<dbReference type="eggNOG" id="COG1674">
    <property type="taxonomic scope" value="Bacteria"/>
</dbReference>
<dbReference type="PROSITE" id="PS50901">
    <property type="entry name" value="FTSK"/>
    <property type="match status" value="1"/>
</dbReference>
<dbReference type="Pfam" id="PF01580">
    <property type="entry name" value="FtsK_SpoIIIE"/>
    <property type="match status" value="1"/>
</dbReference>
<evidence type="ECO:0000256" key="3">
    <source>
        <dbReference type="PROSITE-ProRule" id="PRU00289"/>
    </source>
</evidence>
<reference evidence="6" key="1">
    <citation type="journal article" date="2007" name="Proc. Natl. Acad. Sci. U.S.A.">
        <title>Genome sequencing reveals complex secondary metabolome in the marine actinomycete Salinispora tropica.</title>
        <authorList>
            <person name="Udwary D.W."/>
            <person name="Zeigler L."/>
            <person name="Asolkar R.N."/>
            <person name="Singan V."/>
            <person name="Lapidus A."/>
            <person name="Fenical W."/>
            <person name="Jensen P.R."/>
            <person name="Moore B.S."/>
        </authorList>
    </citation>
    <scope>NUCLEOTIDE SEQUENCE [LARGE SCALE GENOMIC DNA]</scope>
    <source>
        <strain evidence="6">ATCC BAA-916 / DSM 44818 / CNB-440</strain>
    </source>
</reference>
<feature type="binding site" evidence="3">
    <location>
        <begin position="389"/>
        <end position="396"/>
    </location>
    <ligand>
        <name>ATP</name>
        <dbReference type="ChEBI" id="CHEBI:30616"/>
    </ligand>
</feature>
<sequence>MATLGRVCASSRVRWAGGRALESVASAFGRAVAAHREAVSHVEAARARLRDRSAGDGVSAQSREEAQRFAARMQRLAEGLTPGWLGCRLDGPAADLPTGVDAALGRPMPIRLGDTTPVAGSGFSVVAPFVGAGHLAIDSDARDPAVARWLRGVLLRVLAALPEGVLQVAAVDGATLGTVFGPFREMVEAEAWPRPTIDLPGFQQVLAEAEERIERAQGGESDPSVLLVCVAAMPEGAGRREWSRLSAIAHAGPAAGVFLLLAGYPPPQHPGGLNAAPRLEGTTALTASNGGVFTVSDPPGQHRFSSDDSGLAVPVRLDAGPPDTLVEAVCRRLAKSARVQTATDFTMLMPNEIWQQSSIDGLRTVVGREGRTECVLALDDATPHWLVGGRTGSGKTVFLLDVLYGLASRYSPDELSLYLLDFKEGVSFAEFTPTVVDPSWIPHAHTVGIESDREYGLAVLRTLSREMTRRATELKRAGVTKLADLRTGRPDVAMPRLLAVIDEFHVLFEGNDVVAQQAVALLEELARKGRSYGVHLILASQTISGVEALFTKTDSIFGQFPLRVALAGGGGVLDQLNDGADNLPIGGAVINSAAGIPGANRVIRFPNADAGSVATQRHLLWSARRPGGAPPMVFAGYAEQHPDQDPTFVALTPDVRRRRALVGRTVAVGLPTAGFTLDATPGSHLAVLGTSPVGADVLYAATASLARQYAPGTARFLIAPLVAAADEASDATVEAIAAAGHPYETISAAQLRARLAELAQPTASDGGPTTHLVIFGADVASSLLAASDPTTYRSGHDELRDVLANGPTHGVHLLGWWRSVSRFSSDLGPTGGNEVACLVALNLPSNEVGSLVGDYASEWQSRPNRALLIDRHDNRHALIVPYVRPGTLDQIDEYA</sequence>
<dbReference type="Gene3D" id="3.40.50.300">
    <property type="entry name" value="P-loop containing nucleotide triphosphate hydrolases"/>
    <property type="match status" value="1"/>
</dbReference>
<evidence type="ECO:0000259" key="4">
    <source>
        <dbReference type="PROSITE" id="PS50901"/>
    </source>
</evidence>
<proteinExistence type="predicted"/>
<evidence type="ECO:0000313" key="5">
    <source>
        <dbReference type="EMBL" id="ABP53472.1"/>
    </source>
</evidence>
<feature type="domain" description="FtsK" evidence="4">
    <location>
        <begin position="371"/>
        <end position="575"/>
    </location>
</feature>
<dbReference type="RefSeq" id="WP_011904906.1">
    <property type="nucleotide sequence ID" value="NC_009380.1"/>
</dbReference>
<gene>
    <name evidence="5" type="ordered locus">Strop_0997</name>
</gene>
<protein>
    <submittedName>
        <fullName evidence="5">Cell divisionFtsK/SpoIIIE</fullName>
    </submittedName>
</protein>
<keyword evidence="6" id="KW-1185">Reference proteome</keyword>
<dbReference type="KEGG" id="stp:Strop_0997"/>
<dbReference type="InterPro" id="IPR050206">
    <property type="entry name" value="FtsK/SpoIIIE/SftA"/>
</dbReference>
<dbReference type="InterPro" id="IPR027417">
    <property type="entry name" value="P-loop_NTPase"/>
</dbReference>
<dbReference type="InterPro" id="IPR002543">
    <property type="entry name" value="FtsK_dom"/>
</dbReference>
<dbReference type="EMBL" id="CP000667">
    <property type="protein sequence ID" value="ABP53472.1"/>
    <property type="molecule type" value="Genomic_DNA"/>
</dbReference>
<dbReference type="AlphaFoldDB" id="A4X3M2"/>
<organism evidence="5 6">
    <name type="scientific">Salinispora tropica (strain ATCC BAA-916 / DSM 44818 / JCM 13857 / NBRC 105044 / CNB-440)</name>
    <dbReference type="NCBI Taxonomy" id="369723"/>
    <lineage>
        <taxon>Bacteria</taxon>
        <taxon>Bacillati</taxon>
        <taxon>Actinomycetota</taxon>
        <taxon>Actinomycetes</taxon>
        <taxon>Micromonosporales</taxon>
        <taxon>Micromonosporaceae</taxon>
        <taxon>Salinispora</taxon>
    </lineage>
</organism>
<accession>A4X3M2</accession>
<keyword evidence="1 3" id="KW-0547">Nucleotide-binding</keyword>
<dbReference type="GO" id="GO:0003677">
    <property type="term" value="F:DNA binding"/>
    <property type="evidence" value="ECO:0007669"/>
    <property type="project" value="InterPro"/>
</dbReference>
<name>A4X3M2_SALTO</name>
<dbReference type="GO" id="GO:0051301">
    <property type="term" value="P:cell division"/>
    <property type="evidence" value="ECO:0007669"/>
    <property type="project" value="UniProtKB-KW"/>
</dbReference>
<evidence type="ECO:0000256" key="1">
    <source>
        <dbReference type="ARBA" id="ARBA00022741"/>
    </source>
</evidence>
<dbReference type="GO" id="GO:0005524">
    <property type="term" value="F:ATP binding"/>
    <property type="evidence" value="ECO:0007669"/>
    <property type="project" value="UniProtKB-UniRule"/>
</dbReference>
<keyword evidence="2 3" id="KW-0067">ATP-binding</keyword>
<keyword evidence="5" id="KW-0131">Cell cycle</keyword>
<dbReference type="PATRIC" id="fig|369723.5.peg.1017"/>
<dbReference type="CDD" id="cd01127">
    <property type="entry name" value="TrwB_TraG_TraD_VirD4"/>
    <property type="match status" value="1"/>
</dbReference>
<dbReference type="PANTHER" id="PTHR22683:SF41">
    <property type="entry name" value="DNA TRANSLOCASE FTSK"/>
    <property type="match status" value="1"/>
</dbReference>
<dbReference type="STRING" id="369723.Strop_0997"/>
<dbReference type="SUPFAM" id="SSF52540">
    <property type="entry name" value="P-loop containing nucleoside triphosphate hydrolases"/>
    <property type="match status" value="1"/>
</dbReference>
<keyword evidence="5" id="KW-0132">Cell division</keyword>
<evidence type="ECO:0000256" key="2">
    <source>
        <dbReference type="ARBA" id="ARBA00022840"/>
    </source>
</evidence>
<dbReference type="Proteomes" id="UP000000235">
    <property type="component" value="Chromosome"/>
</dbReference>